<name>A0A1V5ZM11_9BACT</name>
<dbReference type="Pfam" id="PF13353">
    <property type="entry name" value="Fer4_12"/>
    <property type="match status" value="1"/>
</dbReference>
<protein>
    <submittedName>
        <fullName evidence="1">Anaerobic ribonucleotide reductase-activating protein</fullName>
    </submittedName>
</protein>
<sequence>MAFINRITCNFSDHPKYPCVSVYFQGCDKKDFTGQFCQQCHNPDTWESECMFSLSSEDIYKIVSAKINTLLLAYNYCAVSLVGGEPLHASNRDDVLKLTKLLKETYKNKVVILLYSWRTEQDIKDQHLEEYLSYIDELCLGEYMHSKHVGGFPASSNQKYSQNMFL</sequence>
<organism evidence="1">
    <name type="scientific">candidate division CPR1 bacterium ADurb.Bin160</name>
    <dbReference type="NCBI Taxonomy" id="1852826"/>
    <lineage>
        <taxon>Bacteria</taxon>
        <taxon>candidate division CPR1</taxon>
    </lineage>
</organism>
<dbReference type="InterPro" id="IPR013785">
    <property type="entry name" value="Aldolase_TIM"/>
</dbReference>
<gene>
    <name evidence="1" type="ORF">BWY04_01056</name>
</gene>
<proteinExistence type="predicted"/>
<dbReference type="EMBL" id="MWDB01000024">
    <property type="protein sequence ID" value="OQB41092.1"/>
    <property type="molecule type" value="Genomic_DNA"/>
</dbReference>
<evidence type="ECO:0000313" key="1">
    <source>
        <dbReference type="EMBL" id="OQB41092.1"/>
    </source>
</evidence>
<dbReference type="AlphaFoldDB" id="A0A1V5ZM11"/>
<dbReference type="Gene3D" id="3.20.20.70">
    <property type="entry name" value="Aldolase class I"/>
    <property type="match status" value="1"/>
</dbReference>
<accession>A0A1V5ZM11</accession>
<dbReference type="Proteomes" id="UP000485621">
    <property type="component" value="Unassembled WGS sequence"/>
</dbReference>
<comment type="caution">
    <text evidence="1">The sequence shown here is derived from an EMBL/GenBank/DDBJ whole genome shotgun (WGS) entry which is preliminary data.</text>
</comment>
<reference evidence="1" key="1">
    <citation type="submission" date="2017-02" db="EMBL/GenBank/DDBJ databases">
        <title>Delving into the versatile metabolic prowess of the omnipresent phylum Bacteroidetes.</title>
        <authorList>
            <person name="Nobu M.K."/>
            <person name="Mei R."/>
            <person name="Narihiro T."/>
            <person name="Kuroda K."/>
            <person name="Liu W.-T."/>
        </authorList>
    </citation>
    <scope>NUCLEOTIDE SEQUENCE</scope>
    <source>
        <strain evidence="1">ADurb.Bin160</strain>
    </source>
</reference>